<proteinExistence type="predicted"/>
<evidence type="ECO:0000313" key="1">
    <source>
        <dbReference type="EMBL" id="QIO08854.1"/>
    </source>
</evidence>
<gene>
    <name evidence="1" type="ORF">G8D99_07345</name>
</gene>
<dbReference type="Proteomes" id="UP000501939">
    <property type="component" value="Chromosome"/>
</dbReference>
<name>A0A6G8S3Z7_9GAMM</name>
<dbReference type="RefSeq" id="WP_166323981.1">
    <property type="nucleotide sequence ID" value="NZ_CP049916.1"/>
</dbReference>
<reference evidence="1 2" key="1">
    <citation type="submission" date="2020-03" db="EMBL/GenBank/DDBJ databases">
        <authorList>
            <person name="Zhu W."/>
        </authorList>
    </citation>
    <scope>NUCLEOTIDE SEQUENCE [LARGE SCALE GENOMIC DNA]</scope>
    <source>
        <strain evidence="1 2">185</strain>
    </source>
</reference>
<dbReference type="KEGG" id="alj:G8D99_07345"/>
<organism evidence="1 2">
    <name type="scientific">Acinetobacter lanii</name>
    <dbReference type="NCBI Taxonomy" id="2715163"/>
    <lineage>
        <taxon>Bacteria</taxon>
        <taxon>Pseudomonadati</taxon>
        <taxon>Pseudomonadota</taxon>
        <taxon>Gammaproteobacteria</taxon>
        <taxon>Moraxellales</taxon>
        <taxon>Moraxellaceae</taxon>
        <taxon>Acinetobacter</taxon>
    </lineage>
</organism>
<keyword evidence="2" id="KW-1185">Reference proteome</keyword>
<accession>A0A6G8S3Z7</accession>
<protein>
    <submittedName>
        <fullName evidence="1">Uncharacterized protein</fullName>
    </submittedName>
</protein>
<sequence length="55" mass="6175">MKYILRYFADGDFKKERVDIEVISTGGKVDFNKVQRFLLASNKVGVAIILSPGNL</sequence>
<evidence type="ECO:0000313" key="2">
    <source>
        <dbReference type="Proteomes" id="UP000501939"/>
    </source>
</evidence>
<dbReference type="EMBL" id="CP049916">
    <property type="protein sequence ID" value="QIO08854.1"/>
    <property type="molecule type" value="Genomic_DNA"/>
</dbReference>
<dbReference type="AlphaFoldDB" id="A0A6G8S3Z7"/>